<dbReference type="GO" id="GO:0006635">
    <property type="term" value="P:fatty acid beta-oxidation"/>
    <property type="evidence" value="ECO:0007669"/>
    <property type="project" value="TreeGrafter"/>
</dbReference>
<evidence type="ECO:0000313" key="4">
    <source>
        <dbReference type="EMBL" id="TCL35254.1"/>
    </source>
</evidence>
<comment type="similarity">
    <text evidence="1 3">Belongs to the enoyl-CoA hydratase/isomerase family.</text>
</comment>
<keyword evidence="2" id="KW-0456">Lyase</keyword>
<dbReference type="Pfam" id="PF00378">
    <property type="entry name" value="ECH_1"/>
    <property type="match status" value="1"/>
</dbReference>
<dbReference type="InterPro" id="IPR014748">
    <property type="entry name" value="Enoyl-CoA_hydra_C"/>
</dbReference>
<dbReference type="FunFam" id="3.90.226.10:FF:000009">
    <property type="entry name" value="Carnitinyl-CoA dehydratase"/>
    <property type="match status" value="1"/>
</dbReference>
<dbReference type="EMBL" id="SLUI01000013">
    <property type="protein sequence ID" value="TCL35254.1"/>
    <property type="molecule type" value="Genomic_DNA"/>
</dbReference>
<dbReference type="GO" id="GO:0016836">
    <property type="term" value="F:hydro-lyase activity"/>
    <property type="evidence" value="ECO:0007669"/>
    <property type="project" value="UniProtKB-ARBA"/>
</dbReference>
<dbReference type="InterPro" id="IPR018376">
    <property type="entry name" value="Enoyl-CoA_hyd/isom_CS"/>
</dbReference>
<dbReference type="Gene3D" id="1.10.12.10">
    <property type="entry name" value="Lyase 2-enoyl-coa Hydratase, Chain A, domain 2"/>
    <property type="match status" value="1"/>
</dbReference>
<sequence length="261" mass="27808">MRDYANLLFEVASGVGIITINRPKALNALNYDTLQELNELFDQLAEDQTVKTVIITGGGEKSFVAGADITAMLPMSAVEGRKWAKFAQAVFNKIENFPRPVIAAINGFALGGGCELAMACDIRIASEKAKFGQPEVSLGIPPGFGGTQRLPRLVGKGRAKELLFTGDMIDAAEAYRIGLANQVTAPEDLLNAAKTMAQKIMTRGPVAVELCKAAVNEGLDVDLESGVAFEAEVFGLCFATADQKEGMAAFVEKRKAVFTGK</sequence>
<protein>
    <submittedName>
        <fullName evidence="4">Enoyl-CoA hydratase</fullName>
    </submittedName>
</protein>
<proteinExistence type="inferred from homology"/>
<dbReference type="PANTHER" id="PTHR11941">
    <property type="entry name" value="ENOYL-COA HYDRATASE-RELATED"/>
    <property type="match status" value="1"/>
</dbReference>
<name>A0A4R1PTV3_9FIRM</name>
<dbReference type="PANTHER" id="PTHR11941:SF54">
    <property type="entry name" value="ENOYL-COA HYDRATASE, MITOCHONDRIAL"/>
    <property type="match status" value="1"/>
</dbReference>
<keyword evidence="5" id="KW-1185">Reference proteome</keyword>
<dbReference type="SUPFAM" id="SSF52096">
    <property type="entry name" value="ClpP/crotonase"/>
    <property type="match status" value="1"/>
</dbReference>
<comment type="caution">
    <text evidence="4">The sequence shown here is derived from an EMBL/GenBank/DDBJ whole genome shotgun (WGS) entry which is preliminary data.</text>
</comment>
<dbReference type="NCBIfam" id="NF004475">
    <property type="entry name" value="PRK05809.1"/>
    <property type="match status" value="1"/>
</dbReference>
<dbReference type="RefSeq" id="WP_132082663.1">
    <property type="nucleotide sequence ID" value="NZ_DAIMLW010000017.1"/>
</dbReference>
<evidence type="ECO:0000256" key="3">
    <source>
        <dbReference type="RuleBase" id="RU003707"/>
    </source>
</evidence>
<dbReference type="OrthoDB" id="9771883at2"/>
<dbReference type="CDD" id="cd06558">
    <property type="entry name" value="crotonase-like"/>
    <property type="match status" value="1"/>
</dbReference>
<organism evidence="4 5">
    <name type="scientific">Anaerospora hongkongensis</name>
    <dbReference type="NCBI Taxonomy" id="244830"/>
    <lineage>
        <taxon>Bacteria</taxon>
        <taxon>Bacillati</taxon>
        <taxon>Bacillota</taxon>
        <taxon>Negativicutes</taxon>
        <taxon>Selenomonadales</taxon>
        <taxon>Sporomusaceae</taxon>
        <taxon>Anaerospora</taxon>
    </lineage>
</organism>
<evidence type="ECO:0000256" key="2">
    <source>
        <dbReference type="ARBA" id="ARBA00023239"/>
    </source>
</evidence>
<dbReference type="PROSITE" id="PS00166">
    <property type="entry name" value="ENOYL_COA_HYDRATASE"/>
    <property type="match status" value="1"/>
</dbReference>
<dbReference type="FunFam" id="1.10.12.10:FF:000001">
    <property type="entry name" value="Probable enoyl-CoA hydratase, mitochondrial"/>
    <property type="match status" value="1"/>
</dbReference>
<evidence type="ECO:0000256" key="1">
    <source>
        <dbReference type="ARBA" id="ARBA00005254"/>
    </source>
</evidence>
<dbReference type="Gene3D" id="3.90.226.10">
    <property type="entry name" value="2-enoyl-CoA Hydratase, Chain A, domain 1"/>
    <property type="match status" value="1"/>
</dbReference>
<dbReference type="AlphaFoldDB" id="A0A4R1PTV3"/>
<gene>
    <name evidence="4" type="ORF">EV210_11397</name>
</gene>
<dbReference type="Proteomes" id="UP000295063">
    <property type="component" value="Unassembled WGS sequence"/>
</dbReference>
<reference evidence="4 5" key="1">
    <citation type="submission" date="2019-03" db="EMBL/GenBank/DDBJ databases">
        <title>Genomic Encyclopedia of Type Strains, Phase IV (KMG-IV): sequencing the most valuable type-strain genomes for metagenomic binning, comparative biology and taxonomic classification.</title>
        <authorList>
            <person name="Goeker M."/>
        </authorList>
    </citation>
    <scope>NUCLEOTIDE SEQUENCE [LARGE SCALE GENOMIC DNA]</scope>
    <source>
        <strain evidence="4 5">DSM 15969</strain>
    </source>
</reference>
<dbReference type="InterPro" id="IPR001753">
    <property type="entry name" value="Enoyl-CoA_hydra/iso"/>
</dbReference>
<accession>A0A4R1PTV3</accession>
<dbReference type="InterPro" id="IPR029045">
    <property type="entry name" value="ClpP/crotonase-like_dom_sf"/>
</dbReference>
<evidence type="ECO:0000313" key="5">
    <source>
        <dbReference type="Proteomes" id="UP000295063"/>
    </source>
</evidence>